<feature type="domain" description="EAL" evidence="3">
    <location>
        <begin position="429"/>
        <end position="679"/>
    </location>
</feature>
<dbReference type="InterPro" id="IPR000160">
    <property type="entry name" value="GGDEF_dom"/>
</dbReference>
<dbReference type="InterPro" id="IPR035965">
    <property type="entry name" value="PAS-like_dom_sf"/>
</dbReference>
<dbReference type="Proteomes" id="UP001055156">
    <property type="component" value="Unassembled WGS sequence"/>
</dbReference>
<dbReference type="Pfam" id="PF00563">
    <property type="entry name" value="EAL"/>
    <property type="match status" value="1"/>
</dbReference>
<proteinExistence type="predicted"/>
<dbReference type="NCBIfam" id="TIGR00229">
    <property type="entry name" value="sensory_box"/>
    <property type="match status" value="1"/>
</dbReference>
<dbReference type="Pfam" id="PF12860">
    <property type="entry name" value="PAS_7"/>
    <property type="match status" value="1"/>
</dbReference>
<evidence type="ECO:0000259" key="2">
    <source>
        <dbReference type="PROSITE" id="PS50113"/>
    </source>
</evidence>
<organism evidence="5 6">
    <name type="scientific">Methylobacterium organophilum</name>
    <dbReference type="NCBI Taxonomy" id="410"/>
    <lineage>
        <taxon>Bacteria</taxon>
        <taxon>Pseudomonadati</taxon>
        <taxon>Pseudomonadota</taxon>
        <taxon>Alphaproteobacteria</taxon>
        <taxon>Hyphomicrobiales</taxon>
        <taxon>Methylobacteriaceae</taxon>
        <taxon>Methylobacterium</taxon>
    </lineage>
</organism>
<evidence type="ECO:0000259" key="1">
    <source>
        <dbReference type="PROSITE" id="PS50112"/>
    </source>
</evidence>
<sequence length="692" mass="76105">MSVQIEVDGDSDVMYRLLVQSVTDCAIFMLSVSGTVTHWNAGAQRIKGYDADEIVGRHFDCFYTEADRRAGLPEKGLSVARSEGRFESEGWRLRKDGTRFWADAAIHAVHDETGALIGFAKITRDRTERRRTELTLSATRAKLDLALSNMVNGLCLIDESQRLVLSNERFSEMLHLPPQDGIQGRSLSSVLSAALGRAQASAYVEHHLGAGLLHDPAPYEFRLHGRILSVTTRAIASGGWVSTFSDITEHRHSENRIRHLAEHDALTNLANRATFHAHLGHVLGNTKVARAVFCVDIDRFKLVNDTLGPCAGDRLLQAVAGRLREMFRGNDLVGRVGGDEFAIVLSTAKPAHLGVIADRLVTRLREPFLLDGTTVNITCSVGIAVAGPGVATVETLLRNADLALDKAKQDGRDRSCFYDESLGALAAVRLDLERRLRHALERREFALHYQPVIRAKTGETVGFEALLRWCGPDGQMVPPAAFIPLAEEAGLMPEIGAWVLEEACRNAASWPQPLTISVNVSPMQLRSAHLLTTIEAALERSGLPAHRLEIEITETAILENRETALDLLRRIRAMGIQVALDDFGTGYSSLSFVHSFPLTRIKIDRSFVRDLGEDARSTQIVRAILGLARGLGLAVTAEGVETQEQFRILRKERCPDVQGFLLGQPEAVACPFEAPRSLRQFPRPTESCPQAA</sequence>
<name>A0ABQ4TI75_METOR</name>
<gene>
    <name evidence="5" type="ORF">LKMONMHP_4606</name>
</gene>
<reference evidence="5" key="1">
    <citation type="journal article" date="2021" name="Front. Microbiol.">
        <title>Comprehensive Comparative Genomics and Phenotyping of Methylobacterium Species.</title>
        <authorList>
            <person name="Alessa O."/>
            <person name="Ogura Y."/>
            <person name="Fujitani Y."/>
            <person name="Takami H."/>
            <person name="Hayashi T."/>
            <person name="Sahin N."/>
            <person name="Tani A."/>
        </authorList>
    </citation>
    <scope>NUCLEOTIDE SEQUENCE</scope>
    <source>
        <strain evidence="5">NBRC 15689</strain>
    </source>
</reference>
<evidence type="ECO:0000259" key="4">
    <source>
        <dbReference type="PROSITE" id="PS50887"/>
    </source>
</evidence>
<dbReference type="EMBL" id="BPQV01000019">
    <property type="protein sequence ID" value="GJE29722.1"/>
    <property type="molecule type" value="Genomic_DNA"/>
</dbReference>
<feature type="domain" description="GGDEF" evidence="4">
    <location>
        <begin position="288"/>
        <end position="420"/>
    </location>
</feature>
<feature type="domain" description="PAS" evidence="1">
    <location>
        <begin position="11"/>
        <end position="57"/>
    </location>
</feature>
<evidence type="ECO:0008006" key="7">
    <source>
        <dbReference type="Google" id="ProtNLM"/>
    </source>
</evidence>
<dbReference type="SMART" id="SM00091">
    <property type="entry name" value="PAS"/>
    <property type="match status" value="2"/>
</dbReference>
<reference evidence="5" key="2">
    <citation type="submission" date="2021-08" db="EMBL/GenBank/DDBJ databases">
        <authorList>
            <person name="Tani A."/>
            <person name="Ola A."/>
            <person name="Ogura Y."/>
            <person name="Katsura K."/>
            <person name="Hayashi T."/>
        </authorList>
    </citation>
    <scope>NUCLEOTIDE SEQUENCE</scope>
    <source>
        <strain evidence="5">NBRC 15689</strain>
    </source>
</reference>
<keyword evidence="6" id="KW-1185">Reference proteome</keyword>
<dbReference type="InterPro" id="IPR029787">
    <property type="entry name" value="Nucleotide_cyclase"/>
</dbReference>
<accession>A0ABQ4TI75</accession>
<dbReference type="SMART" id="SM00267">
    <property type="entry name" value="GGDEF"/>
    <property type="match status" value="1"/>
</dbReference>
<dbReference type="CDD" id="cd01949">
    <property type="entry name" value="GGDEF"/>
    <property type="match status" value="1"/>
</dbReference>
<dbReference type="PROSITE" id="PS50887">
    <property type="entry name" value="GGDEF"/>
    <property type="match status" value="1"/>
</dbReference>
<dbReference type="PROSITE" id="PS50112">
    <property type="entry name" value="PAS"/>
    <property type="match status" value="1"/>
</dbReference>
<dbReference type="PANTHER" id="PTHR44757:SF2">
    <property type="entry name" value="BIOFILM ARCHITECTURE MAINTENANCE PROTEIN MBAA"/>
    <property type="match status" value="1"/>
</dbReference>
<dbReference type="SUPFAM" id="SSF55073">
    <property type="entry name" value="Nucleotide cyclase"/>
    <property type="match status" value="1"/>
</dbReference>
<comment type="caution">
    <text evidence="5">The sequence shown here is derived from an EMBL/GenBank/DDBJ whole genome shotgun (WGS) entry which is preliminary data.</text>
</comment>
<protein>
    <recommendedName>
        <fullName evidence="7">Diguanylate cyclase/phosphodiesterase with PAS/PAC sensor(S)</fullName>
    </recommendedName>
</protein>
<dbReference type="InterPro" id="IPR001633">
    <property type="entry name" value="EAL_dom"/>
</dbReference>
<dbReference type="Pfam" id="PF13426">
    <property type="entry name" value="PAS_9"/>
    <property type="match status" value="1"/>
</dbReference>
<evidence type="ECO:0000313" key="5">
    <source>
        <dbReference type="EMBL" id="GJE29722.1"/>
    </source>
</evidence>
<evidence type="ECO:0000313" key="6">
    <source>
        <dbReference type="Proteomes" id="UP001055156"/>
    </source>
</evidence>
<dbReference type="Gene3D" id="3.20.20.450">
    <property type="entry name" value="EAL domain"/>
    <property type="match status" value="1"/>
</dbReference>
<dbReference type="SUPFAM" id="SSF55785">
    <property type="entry name" value="PYP-like sensor domain (PAS domain)"/>
    <property type="match status" value="2"/>
</dbReference>
<feature type="domain" description="PAC" evidence="2">
    <location>
        <begin position="86"/>
        <end position="138"/>
    </location>
</feature>
<dbReference type="PROSITE" id="PS50883">
    <property type="entry name" value="EAL"/>
    <property type="match status" value="1"/>
</dbReference>
<dbReference type="CDD" id="cd00130">
    <property type="entry name" value="PAS"/>
    <property type="match status" value="1"/>
</dbReference>
<dbReference type="Gene3D" id="3.30.70.270">
    <property type="match status" value="1"/>
</dbReference>
<dbReference type="SUPFAM" id="SSF141868">
    <property type="entry name" value="EAL domain-like"/>
    <property type="match status" value="1"/>
</dbReference>
<dbReference type="PANTHER" id="PTHR44757">
    <property type="entry name" value="DIGUANYLATE CYCLASE DGCP"/>
    <property type="match status" value="1"/>
</dbReference>
<dbReference type="InterPro" id="IPR052155">
    <property type="entry name" value="Biofilm_reg_signaling"/>
</dbReference>
<dbReference type="InterPro" id="IPR000700">
    <property type="entry name" value="PAS-assoc_C"/>
</dbReference>
<dbReference type="PROSITE" id="PS50113">
    <property type="entry name" value="PAC"/>
    <property type="match status" value="1"/>
</dbReference>
<dbReference type="RefSeq" id="WP_238314879.1">
    <property type="nucleotide sequence ID" value="NZ_BPQV01000019.1"/>
</dbReference>
<dbReference type="Gene3D" id="3.30.450.20">
    <property type="entry name" value="PAS domain"/>
    <property type="match status" value="2"/>
</dbReference>
<dbReference type="InterPro" id="IPR043128">
    <property type="entry name" value="Rev_trsase/Diguanyl_cyclase"/>
</dbReference>
<dbReference type="SMART" id="SM00052">
    <property type="entry name" value="EAL"/>
    <property type="match status" value="1"/>
</dbReference>
<dbReference type="Pfam" id="PF00990">
    <property type="entry name" value="GGDEF"/>
    <property type="match status" value="1"/>
</dbReference>
<dbReference type="CDD" id="cd01948">
    <property type="entry name" value="EAL"/>
    <property type="match status" value="1"/>
</dbReference>
<evidence type="ECO:0000259" key="3">
    <source>
        <dbReference type="PROSITE" id="PS50883"/>
    </source>
</evidence>
<dbReference type="InterPro" id="IPR035919">
    <property type="entry name" value="EAL_sf"/>
</dbReference>
<dbReference type="InterPro" id="IPR000014">
    <property type="entry name" value="PAS"/>
</dbReference>
<dbReference type="NCBIfam" id="TIGR00254">
    <property type="entry name" value="GGDEF"/>
    <property type="match status" value="1"/>
</dbReference>